<dbReference type="Gene3D" id="1.20.58.1520">
    <property type="match status" value="1"/>
</dbReference>
<proteinExistence type="predicted"/>
<reference evidence="2" key="1">
    <citation type="submission" date="2020-05" db="EMBL/GenBank/DDBJ databases">
        <title>Phylogenomic resolution of chytrid fungi.</title>
        <authorList>
            <person name="Stajich J.E."/>
            <person name="Amses K."/>
            <person name="Simmons R."/>
            <person name="Seto K."/>
            <person name="Myers J."/>
            <person name="Bonds A."/>
            <person name="Quandt C.A."/>
            <person name="Barry K."/>
            <person name="Liu P."/>
            <person name="Grigoriev I."/>
            <person name="Longcore J.E."/>
            <person name="James T.Y."/>
        </authorList>
    </citation>
    <scope>NUCLEOTIDE SEQUENCE</scope>
    <source>
        <strain evidence="2">JEL0476</strain>
    </source>
</reference>
<dbReference type="Proteomes" id="UP001211065">
    <property type="component" value="Unassembled WGS sequence"/>
</dbReference>
<protein>
    <submittedName>
        <fullName evidence="2">Coiled-coil domain-containing protein 87</fullName>
    </submittedName>
</protein>
<accession>A0AAD5UAL8</accession>
<dbReference type="EMBL" id="JADGJW010000035">
    <property type="protein sequence ID" value="KAJ3226487.1"/>
    <property type="molecule type" value="Genomic_DNA"/>
</dbReference>
<feature type="region of interest" description="Disordered" evidence="1">
    <location>
        <begin position="984"/>
        <end position="1007"/>
    </location>
</feature>
<dbReference type="AlphaFoldDB" id="A0AAD5UAL8"/>
<dbReference type="PANTHER" id="PTHR16078">
    <property type="entry name" value="COILED-COIL DOMAIN-CONTAINING PROTEIN 87"/>
    <property type="match status" value="1"/>
</dbReference>
<comment type="caution">
    <text evidence="2">The sequence shown here is derived from an EMBL/GenBank/DDBJ whole genome shotgun (WGS) entry which is preliminary data.</text>
</comment>
<evidence type="ECO:0000256" key="1">
    <source>
        <dbReference type="SAM" id="MobiDB-lite"/>
    </source>
</evidence>
<evidence type="ECO:0000313" key="2">
    <source>
        <dbReference type="EMBL" id="KAJ3226487.1"/>
    </source>
</evidence>
<organism evidence="2 3">
    <name type="scientific">Clydaea vesicula</name>
    <dbReference type="NCBI Taxonomy" id="447962"/>
    <lineage>
        <taxon>Eukaryota</taxon>
        <taxon>Fungi</taxon>
        <taxon>Fungi incertae sedis</taxon>
        <taxon>Chytridiomycota</taxon>
        <taxon>Chytridiomycota incertae sedis</taxon>
        <taxon>Chytridiomycetes</taxon>
        <taxon>Lobulomycetales</taxon>
        <taxon>Lobulomycetaceae</taxon>
        <taxon>Clydaea</taxon>
    </lineage>
</organism>
<sequence length="1058" mass="125023">MSVENQNEWLCESESKQMAKILLAELATKFTRIKDFTVKTFTPTQNRIFILTVFGKISFIKDEVLKICQKKKEKMQKNGIFDEENNNSRIRSIFQLELSKRIKKDLLINESLQEVKYRIKNKFLNSEEDVVTEKSDVEMFKDTFQKMIKVTNPTVEDKYNYSDIQKEKQDIKERYVLDDTEEPDALKLFPNFTAKFNKFANEILKDKNKENCALHSIRKAKKKLKNFEVCNLDNSHQNSLKDWEAMDSEFYKDDVLEISNEEKPKNSFYNFTDPLLSAHLENPLATLNRSSRRVKEVNSVCFSNNKRYLIPNPEITEKIKKMKLDIFDIQQEDEDFNDKLFFDDYLANESFKNLPSKRKLKHGIELDLSFFLEKNLPGTTICDKENFDELVKKSNELEDIYEMVLGTMDTDIIFREEALNEIVVCPTAPSDPEVLINNLYSGFAENFDRRNNILDVKPADNDANYKLPPIRNKNQYKKQFSLNINKNNKKENDDNSEKPSLNNSIRLLTRKKGHVTVKADEFGDDRNKAMEKIISSKYGVLKYNYGGFIPKNVMPSSKLAKKNEDRKDVNFKEYLNYLRVRLTDFIFDYYIDKEEEDNRRKKMEIERKMMLKDEEEKNEYEKIKKEKIDKRKNMLRYQDGFWNAGYLQYMEEIHNRDIKMGQVKVDKEILKDLEFEKLKDTKVIQHKLMHDIKNKQQTVYSNEKDESECEGEITDNSKYIEENSIGRATECAIGLSNSAFFNSYSQELRQTNSASISLYSEDTEKCETLSNKEENLTTHERKPENNVVNIDKFLHSSNEESQDSYANELEKPKSPLRHSESLQDVDFIQKQLEKIWKILKMPLDQKMDMVVKYSSPKFAKDVKEALESWKSASRCIIKREILLKKIEKFEEKYCDPSRLFEKGGDLFNASKLIRIEECKNREHLLKELHTLDYQTENEIITIKNHLKETVTYCGVPYLLKMKKDYQEILADLCEKRAQAKEKSERRLEAKTSVGKDKKKIGLSKSTQQMEEEYLEFEKEDFKKKDSDGALRPKGEYHDINLSEFYLHREKNNYYENLK</sequence>
<feature type="compositionally biased region" description="Basic and acidic residues" evidence="1">
    <location>
        <begin position="984"/>
        <end position="995"/>
    </location>
</feature>
<dbReference type="PANTHER" id="PTHR16078:SF1">
    <property type="entry name" value="COILED-COIL DOMAIN-CONTAINING PROTEIN 87"/>
    <property type="match status" value="1"/>
</dbReference>
<keyword evidence="3" id="KW-1185">Reference proteome</keyword>
<dbReference type="InterPro" id="IPR037383">
    <property type="entry name" value="CCDC87"/>
</dbReference>
<evidence type="ECO:0000313" key="3">
    <source>
        <dbReference type="Proteomes" id="UP001211065"/>
    </source>
</evidence>
<gene>
    <name evidence="2" type="primary">CCDC87_2</name>
    <name evidence="2" type="ORF">HK099_004797</name>
</gene>
<name>A0AAD5UAL8_9FUNG</name>